<gene>
    <name evidence="2" type="ORF">COCNU_16G004800</name>
</gene>
<dbReference type="Proteomes" id="UP000797356">
    <property type="component" value="Chromosome 16"/>
</dbReference>
<accession>A0A8K0IYC0</accession>
<dbReference type="EMBL" id="CM017887">
    <property type="protein sequence ID" value="KAG1371386.1"/>
    <property type="molecule type" value="Genomic_DNA"/>
</dbReference>
<feature type="compositionally biased region" description="Basic and acidic residues" evidence="1">
    <location>
        <begin position="40"/>
        <end position="49"/>
    </location>
</feature>
<protein>
    <submittedName>
        <fullName evidence="2">Uncharacterized protein</fullName>
    </submittedName>
</protein>
<reference evidence="2" key="2">
    <citation type="submission" date="2019-07" db="EMBL/GenBank/DDBJ databases">
        <authorList>
            <person name="Yang Y."/>
            <person name="Bocs S."/>
            <person name="Baudouin L."/>
        </authorList>
    </citation>
    <scope>NUCLEOTIDE SEQUENCE</scope>
    <source>
        <tissue evidence="2">Spear leaf of Hainan Tall coconut</tissue>
    </source>
</reference>
<reference evidence="2" key="1">
    <citation type="journal article" date="2017" name="Gigascience">
        <title>The genome draft of coconut (Cocos nucifera).</title>
        <authorList>
            <person name="Xiao Y."/>
            <person name="Xu P."/>
            <person name="Fan H."/>
            <person name="Baudouin L."/>
            <person name="Xia W."/>
            <person name="Bocs S."/>
            <person name="Xu J."/>
            <person name="Li Q."/>
            <person name="Guo A."/>
            <person name="Zhou L."/>
            <person name="Li J."/>
            <person name="Wu Y."/>
            <person name="Ma Z."/>
            <person name="Armero A."/>
            <person name="Issali A.E."/>
            <person name="Liu N."/>
            <person name="Peng M."/>
            <person name="Yang Y."/>
        </authorList>
    </citation>
    <scope>NUCLEOTIDE SEQUENCE</scope>
    <source>
        <tissue evidence="2">Spear leaf of Hainan Tall coconut</tissue>
    </source>
</reference>
<comment type="caution">
    <text evidence="2">The sequence shown here is derived from an EMBL/GenBank/DDBJ whole genome shotgun (WGS) entry which is preliminary data.</text>
</comment>
<dbReference type="AlphaFoldDB" id="A0A8K0IYC0"/>
<organism evidence="2 3">
    <name type="scientific">Cocos nucifera</name>
    <name type="common">Coconut palm</name>
    <dbReference type="NCBI Taxonomy" id="13894"/>
    <lineage>
        <taxon>Eukaryota</taxon>
        <taxon>Viridiplantae</taxon>
        <taxon>Streptophyta</taxon>
        <taxon>Embryophyta</taxon>
        <taxon>Tracheophyta</taxon>
        <taxon>Spermatophyta</taxon>
        <taxon>Magnoliopsida</taxon>
        <taxon>Liliopsida</taxon>
        <taxon>Arecaceae</taxon>
        <taxon>Arecoideae</taxon>
        <taxon>Cocoseae</taxon>
        <taxon>Attaleinae</taxon>
        <taxon>Cocos</taxon>
    </lineage>
</organism>
<feature type="region of interest" description="Disordered" evidence="1">
    <location>
        <begin position="1"/>
        <end position="49"/>
    </location>
</feature>
<name>A0A8K0IYC0_COCNU</name>
<proteinExistence type="predicted"/>
<evidence type="ECO:0000256" key="1">
    <source>
        <dbReference type="SAM" id="MobiDB-lite"/>
    </source>
</evidence>
<sequence>MATTKASVSIATTKAHRTSSMNEKPIPGHRDTVPAQLGARPERSNDGHRKMELGVLQLKLEMMSPIHRSID</sequence>
<evidence type="ECO:0000313" key="3">
    <source>
        <dbReference type="Proteomes" id="UP000797356"/>
    </source>
</evidence>
<keyword evidence="3" id="KW-1185">Reference proteome</keyword>
<feature type="compositionally biased region" description="Polar residues" evidence="1">
    <location>
        <begin position="1"/>
        <end position="22"/>
    </location>
</feature>
<evidence type="ECO:0000313" key="2">
    <source>
        <dbReference type="EMBL" id="KAG1371386.1"/>
    </source>
</evidence>